<keyword evidence="4" id="KW-1185">Reference proteome</keyword>
<sequence>MADILITGAGSGLGRGAALGLARAGHHVIAAAQIWPQVRELRAEAERAGVALDAIKLDVTDPADRAAAARHRVDILVLNAGLQEAGAVVEIPMERVRRSFDVNVFGHLHLAQDLVPPMLARGAGKVVWVSSAVGVRTRPFIGVYAATKHAIEALAWAMKGELEPRGVRVAVINPGPYRTGYNDTGVETMSQWWDESTALLPRPDFGDYLGHQRDPQELIDEMVRAVPADDGHPYRTTCPPSLREQLREFESQVWDATS</sequence>
<reference evidence="3 4" key="1">
    <citation type="submission" date="2018-05" db="EMBL/GenBank/DDBJ databases">
        <title>Micromonospora from Atacama Desert.</title>
        <authorList>
            <person name="Carro L."/>
            <person name="Goodfellow M."/>
            <person name="Klenk H.-P."/>
        </authorList>
    </citation>
    <scope>NUCLEOTIDE SEQUENCE [LARGE SCALE GENOMIC DNA]</scope>
    <source>
        <strain evidence="3 4">LB41</strain>
    </source>
</reference>
<evidence type="ECO:0000313" key="3">
    <source>
        <dbReference type="EMBL" id="RQW98812.1"/>
    </source>
</evidence>
<dbReference type="Proteomes" id="UP000274694">
    <property type="component" value="Unassembled WGS sequence"/>
</dbReference>
<evidence type="ECO:0000313" key="4">
    <source>
        <dbReference type="Proteomes" id="UP000274694"/>
    </source>
</evidence>
<comment type="caution">
    <text evidence="3">The sequence shown here is derived from an EMBL/GenBank/DDBJ whole genome shotgun (WGS) entry which is preliminary data.</text>
</comment>
<proteinExistence type="inferred from homology"/>
<dbReference type="InterPro" id="IPR036291">
    <property type="entry name" value="NAD(P)-bd_dom_sf"/>
</dbReference>
<organism evidence="3 4">
    <name type="scientific">Micromonospora chalcea</name>
    <dbReference type="NCBI Taxonomy" id="1874"/>
    <lineage>
        <taxon>Bacteria</taxon>
        <taxon>Bacillati</taxon>
        <taxon>Actinomycetota</taxon>
        <taxon>Actinomycetes</taxon>
        <taxon>Micromonosporales</taxon>
        <taxon>Micromonosporaceae</taxon>
        <taxon>Micromonospora</taxon>
    </lineage>
</organism>
<dbReference type="PRINTS" id="PR00081">
    <property type="entry name" value="GDHRDH"/>
</dbReference>
<dbReference type="PANTHER" id="PTHR42901">
    <property type="entry name" value="ALCOHOL DEHYDROGENASE"/>
    <property type="match status" value="1"/>
</dbReference>
<dbReference type="EMBL" id="QGTA01000061">
    <property type="protein sequence ID" value="RQW98812.1"/>
    <property type="molecule type" value="Genomic_DNA"/>
</dbReference>
<evidence type="ECO:0000256" key="2">
    <source>
        <dbReference type="ARBA" id="ARBA00023002"/>
    </source>
</evidence>
<evidence type="ECO:0000256" key="1">
    <source>
        <dbReference type="ARBA" id="ARBA00006484"/>
    </source>
</evidence>
<dbReference type="RefSeq" id="WP_124778721.1">
    <property type="nucleotide sequence ID" value="NZ_QGTA01000061.1"/>
</dbReference>
<comment type="similarity">
    <text evidence="1">Belongs to the short-chain dehydrogenases/reductases (SDR) family.</text>
</comment>
<dbReference type="NCBIfam" id="NF006776">
    <property type="entry name" value="PRK09291.1"/>
    <property type="match status" value="1"/>
</dbReference>
<dbReference type="Gene3D" id="3.40.50.720">
    <property type="entry name" value="NAD(P)-binding Rossmann-like Domain"/>
    <property type="match status" value="1"/>
</dbReference>
<protein>
    <submittedName>
        <fullName evidence="3">Short-chain dehydrogenase</fullName>
    </submittedName>
</protein>
<name>A0ABX9YAP7_MICCH</name>
<gene>
    <name evidence="3" type="ORF">DLJ60_00915</name>
</gene>
<dbReference type="SUPFAM" id="SSF51735">
    <property type="entry name" value="NAD(P)-binding Rossmann-fold domains"/>
    <property type="match status" value="1"/>
</dbReference>
<dbReference type="Pfam" id="PF00106">
    <property type="entry name" value="adh_short"/>
    <property type="match status" value="1"/>
</dbReference>
<keyword evidence="2" id="KW-0560">Oxidoreductase</keyword>
<accession>A0ABX9YAP7</accession>
<dbReference type="InterPro" id="IPR002347">
    <property type="entry name" value="SDR_fam"/>
</dbReference>
<dbReference type="PANTHER" id="PTHR42901:SF1">
    <property type="entry name" value="ALCOHOL DEHYDROGENASE"/>
    <property type="match status" value="1"/>
</dbReference>